<reference evidence="1 2" key="1">
    <citation type="journal article" date="2022" name="G3 (Bethesda)">
        <title>Whole-genome sequence and methylome profiling of the almond [Prunus dulcis (Mill.) D.A. Webb] cultivar 'Nonpareil'.</title>
        <authorList>
            <person name="D'Amico-Willman K.M."/>
            <person name="Ouma W.Z."/>
            <person name="Meulia T."/>
            <person name="Sideli G.M."/>
            <person name="Gradziel T.M."/>
            <person name="Fresnedo-Ramirez J."/>
        </authorList>
    </citation>
    <scope>NUCLEOTIDE SEQUENCE [LARGE SCALE GENOMIC DNA]</scope>
    <source>
        <strain evidence="1">Clone GOH B32 T37-40</strain>
    </source>
</reference>
<sequence>MFVKKSAAVIYLNELFQCSVSLLIQETMGEDYPVALLQVLVDKLAHREVFKYFGLIKGVDQKLQKWTREDGGHTSHDSKHIPFLASEATASADWFASRGTHAQFRFVK</sequence>
<accession>A0AAD4WHA3</accession>
<evidence type="ECO:0000313" key="1">
    <source>
        <dbReference type="EMBL" id="KAI5342017.1"/>
    </source>
</evidence>
<comment type="caution">
    <text evidence="1">The sequence shown here is derived from an EMBL/GenBank/DDBJ whole genome shotgun (WGS) entry which is preliminary data.</text>
</comment>
<protein>
    <submittedName>
        <fullName evidence="1">Uncharacterized protein</fullName>
    </submittedName>
</protein>
<proteinExistence type="predicted"/>
<dbReference type="EMBL" id="JAJFAZ020000002">
    <property type="protein sequence ID" value="KAI5342017.1"/>
    <property type="molecule type" value="Genomic_DNA"/>
</dbReference>
<keyword evidence="2" id="KW-1185">Reference proteome</keyword>
<gene>
    <name evidence="1" type="ORF">L3X38_009892</name>
</gene>
<organism evidence="1 2">
    <name type="scientific">Prunus dulcis</name>
    <name type="common">Almond</name>
    <name type="synonym">Amygdalus dulcis</name>
    <dbReference type="NCBI Taxonomy" id="3755"/>
    <lineage>
        <taxon>Eukaryota</taxon>
        <taxon>Viridiplantae</taxon>
        <taxon>Streptophyta</taxon>
        <taxon>Embryophyta</taxon>
        <taxon>Tracheophyta</taxon>
        <taxon>Spermatophyta</taxon>
        <taxon>Magnoliopsida</taxon>
        <taxon>eudicotyledons</taxon>
        <taxon>Gunneridae</taxon>
        <taxon>Pentapetalae</taxon>
        <taxon>rosids</taxon>
        <taxon>fabids</taxon>
        <taxon>Rosales</taxon>
        <taxon>Rosaceae</taxon>
        <taxon>Amygdaloideae</taxon>
        <taxon>Amygdaleae</taxon>
        <taxon>Prunus</taxon>
    </lineage>
</organism>
<dbReference type="AlphaFoldDB" id="A0AAD4WHA3"/>
<evidence type="ECO:0000313" key="2">
    <source>
        <dbReference type="Proteomes" id="UP001054821"/>
    </source>
</evidence>
<name>A0AAD4WHA3_PRUDU</name>
<dbReference type="Proteomes" id="UP001054821">
    <property type="component" value="Chromosome 2"/>
</dbReference>